<dbReference type="InterPro" id="IPR042070">
    <property type="entry name" value="PucR_C-HTH_sf"/>
</dbReference>
<dbReference type="RefSeq" id="WP_007063486.1">
    <property type="nucleotide sequence ID" value="NZ_ACVI01000119.1"/>
</dbReference>
<evidence type="ECO:0000313" key="2">
    <source>
        <dbReference type="EMBL" id="EET84949.1"/>
    </source>
</evidence>
<evidence type="ECO:0000259" key="1">
    <source>
        <dbReference type="Pfam" id="PF13556"/>
    </source>
</evidence>
<feature type="domain" description="PucR C-terminal helix-turn-helix" evidence="1">
    <location>
        <begin position="454"/>
        <end position="510"/>
    </location>
</feature>
<dbReference type="Pfam" id="PF13556">
    <property type="entry name" value="HTH_30"/>
    <property type="match status" value="1"/>
</dbReference>
<sequence>MEMSMGKIQNKLKKKNLELYINQQEHVLINNVTVYKQNQSNIKSDTLYVMDASTILNLSPEIKCLNILCVGKCVNPLEEAKKLNINMLVLNDNEDIELVVDEIQTILDKYQQLLKNTAILFELLAEGKGLQQIINKGYEMLGNMILLSDIGLNVILCSENAKMDDDLKKWIYEDPIENYNSFYIKEREKRGFEQSYKSNVPRYISKDVDKYAYLVSKIFIDDKKVGHLTVIEFERNFEEEDHEIIILLSKVISLEMQKDRLIANSRGFLYESLFLDLLEGRVKDPLIIEDRIKALDIDLEEKFCVFTIAVNQAEQVNTNLPYIRNVIENMIKNGKSVIYNDNILCLITIASDEKPLYKVDQKKLRNLLKSNKMHSGLSYCFYNLKYLKKYYKQSLKSIEIGIQLNKKEVIFSYEDYAKYHIMDVCSKHENLKAFCHPSILELLKYDRTHNTDFIHSLYTYLIYEKNQIETAKVLHIHRSTLLYRIKKAEEIMNVNLKSSGLVFNLLLSFEILEFIGEVKFIPRLVRE</sequence>
<dbReference type="PANTHER" id="PTHR33744">
    <property type="entry name" value="CARBOHYDRATE DIACID REGULATOR"/>
    <property type="match status" value="1"/>
</dbReference>
<evidence type="ECO:0000313" key="3">
    <source>
        <dbReference type="Proteomes" id="UP000004198"/>
    </source>
</evidence>
<dbReference type="PANTHER" id="PTHR33744:SF1">
    <property type="entry name" value="DNA-BINDING TRANSCRIPTIONAL ACTIVATOR ADER"/>
    <property type="match status" value="1"/>
</dbReference>
<name>C6Q0N4_9CLOT</name>
<dbReference type="PATRIC" id="fig|536227.13.peg.2578"/>
<dbReference type="OrthoDB" id="212459at2"/>
<reference evidence="2 3" key="1">
    <citation type="submission" date="2009-06" db="EMBL/GenBank/DDBJ databases">
        <title>The draft genome of Clostridium carboxidivorans P7.</title>
        <authorList>
            <consortium name="US DOE Joint Genome Institute (JGI-PGF)"/>
            <person name="Lucas S."/>
            <person name="Copeland A."/>
            <person name="Lapidus A."/>
            <person name="Glavina del Rio T."/>
            <person name="Tice H."/>
            <person name="Bruce D."/>
            <person name="Goodwin L."/>
            <person name="Pitluck S."/>
            <person name="Larimer F."/>
            <person name="Land M.L."/>
            <person name="Hauser L."/>
            <person name="Hemme C.L."/>
        </authorList>
    </citation>
    <scope>NUCLEOTIDE SEQUENCE [LARGE SCALE GENOMIC DNA]</scope>
    <source>
        <strain evidence="2 3">P7</strain>
    </source>
</reference>
<dbReference type="eggNOG" id="COG2508">
    <property type="taxonomic scope" value="Bacteria"/>
</dbReference>
<dbReference type="InterPro" id="IPR025736">
    <property type="entry name" value="PucR_C-HTH_dom"/>
</dbReference>
<dbReference type="STRING" id="536227.Ccar_12305"/>
<dbReference type="AlphaFoldDB" id="C6Q0N4"/>
<dbReference type="Gene3D" id="1.10.10.2840">
    <property type="entry name" value="PucR C-terminal helix-turn-helix domain"/>
    <property type="match status" value="1"/>
</dbReference>
<dbReference type="KEGG" id="cck:Ccar_12305"/>
<dbReference type="Proteomes" id="UP000004198">
    <property type="component" value="Unassembled WGS sequence"/>
</dbReference>
<gene>
    <name evidence="2" type="ORF">CcarbDRAFT_4601</name>
</gene>
<protein>
    <submittedName>
        <fullName evidence="2">Putative transcriptional regulator, PucR family</fullName>
    </submittedName>
</protein>
<keyword evidence="3" id="KW-1185">Reference proteome</keyword>
<dbReference type="EMBL" id="ACVI01000119">
    <property type="protein sequence ID" value="EET84949.1"/>
    <property type="molecule type" value="Genomic_DNA"/>
</dbReference>
<organism evidence="2 3">
    <name type="scientific">Clostridium carboxidivorans P7</name>
    <dbReference type="NCBI Taxonomy" id="536227"/>
    <lineage>
        <taxon>Bacteria</taxon>
        <taxon>Bacillati</taxon>
        <taxon>Bacillota</taxon>
        <taxon>Clostridia</taxon>
        <taxon>Eubacteriales</taxon>
        <taxon>Clostridiaceae</taxon>
        <taxon>Clostridium</taxon>
    </lineage>
</organism>
<dbReference type="InterPro" id="IPR051448">
    <property type="entry name" value="CdaR-like_regulators"/>
</dbReference>
<accession>C6Q0N4</accession>
<proteinExistence type="predicted"/>
<comment type="caution">
    <text evidence="2">The sequence shown here is derived from an EMBL/GenBank/DDBJ whole genome shotgun (WGS) entry which is preliminary data.</text>
</comment>